<dbReference type="STRING" id="1300345.LF41_2287"/>
<reference evidence="1 2" key="1">
    <citation type="submission" date="2014-09" db="EMBL/GenBank/DDBJ databases">
        <title>Genome sequences of Lysobacter dokdonensis DS-58.</title>
        <authorList>
            <person name="Kim J.F."/>
            <person name="Kwak M.-J."/>
        </authorList>
    </citation>
    <scope>NUCLEOTIDE SEQUENCE [LARGE SCALE GENOMIC DNA]</scope>
    <source>
        <strain evidence="1 2">DS-58</strain>
    </source>
</reference>
<sequence>MTIQFRLSDDARLFEVRYVGPLDYAMRTRAVEAAQRRLKDGWVKQILIDFSDAWPVEPADPEQVEQFRKTLARATYPRGARIAFLNPPGEYDDDAIQVGRVSAHFVGRRFRDRRHALAWLRGRL</sequence>
<dbReference type="OrthoDB" id="6030642at2"/>
<proteinExistence type="predicted"/>
<keyword evidence="2" id="KW-1185">Reference proteome</keyword>
<comment type="caution">
    <text evidence="1">The sequence shown here is derived from an EMBL/GenBank/DDBJ whole genome shotgun (WGS) entry which is preliminary data.</text>
</comment>
<dbReference type="EMBL" id="JRKJ01000005">
    <property type="protein sequence ID" value="KGQ19785.1"/>
    <property type="molecule type" value="Genomic_DNA"/>
</dbReference>
<organism evidence="1 2">
    <name type="scientific">Lysobacter dokdonensis DS-58</name>
    <dbReference type="NCBI Taxonomy" id="1300345"/>
    <lineage>
        <taxon>Bacteria</taxon>
        <taxon>Pseudomonadati</taxon>
        <taxon>Pseudomonadota</taxon>
        <taxon>Gammaproteobacteria</taxon>
        <taxon>Lysobacterales</taxon>
        <taxon>Lysobacteraceae</taxon>
        <taxon>Noviluteimonas</taxon>
    </lineage>
</organism>
<dbReference type="RefSeq" id="WP_036166577.1">
    <property type="nucleotide sequence ID" value="NZ_JRKJ01000005.1"/>
</dbReference>
<name>A0A0A2WNC3_9GAMM</name>
<dbReference type="Proteomes" id="UP000030518">
    <property type="component" value="Unassembled WGS sequence"/>
</dbReference>
<dbReference type="PATRIC" id="fig|1300345.3.peg.863"/>
<dbReference type="AlphaFoldDB" id="A0A0A2WNC3"/>
<evidence type="ECO:0000313" key="1">
    <source>
        <dbReference type="EMBL" id="KGQ19785.1"/>
    </source>
</evidence>
<protein>
    <recommendedName>
        <fullName evidence="3">STAS/SEC14 domain-containing protein</fullName>
    </recommendedName>
</protein>
<evidence type="ECO:0008006" key="3">
    <source>
        <dbReference type="Google" id="ProtNLM"/>
    </source>
</evidence>
<accession>A0A0A2WNC3</accession>
<gene>
    <name evidence="1" type="ORF">LF41_2287</name>
</gene>
<evidence type="ECO:0000313" key="2">
    <source>
        <dbReference type="Proteomes" id="UP000030518"/>
    </source>
</evidence>